<organism evidence="1 2">
    <name type="scientific">Tersicoccus phoenicis</name>
    <dbReference type="NCBI Taxonomy" id="554083"/>
    <lineage>
        <taxon>Bacteria</taxon>
        <taxon>Bacillati</taxon>
        <taxon>Actinomycetota</taxon>
        <taxon>Actinomycetes</taxon>
        <taxon>Micrococcales</taxon>
        <taxon>Micrococcaceae</taxon>
        <taxon>Tersicoccus</taxon>
    </lineage>
</organism>
<reference evidence="1 2" key="1">
    <citation type="submission" date="2016-12" db="EMBL/GenBank/DDBJ databases">
        <title>Draft genome of Tersicoccus phoenicis 1P05MA.</title>
        <authorList>
            <person name="Nakajima Y."/>
            <person name="Yoshizawa S."/>
            <person name="Nakamura K."/>
            <person name="Ogura Y."/>
            <person name="Hayashi T."/>
            <person name="Kogure K."/>
        </authorList>
    </citation>
    <scope>NUCLEOTIDE SEQUENCE [LARGE SCALE GENOMIC DNA]</scope>
    <source>
        <strain evidence="1 2">1p05MA</strain>
    </source>
</reference>
<dbReference type="OrthoDB" id="4947318at2"/>
<proteinExistence type="predicted"/>
<evidence type="ECO:0000313" key="1">
    <source>
        <dbReference type="EMBL" id="OMH27622.1"/>
    </source>
</evidence>
<gene>
    <name evidence="1" type="ORF">BKD30_02940</name>
</gene>
<protein>
    <submittedName>
        <fullName evidence="1">Uncharacterized protein</fullName>
    </submittedName>
</protein>
<dbReference type="AlphaFoldDB" id="A0A1R1LJB8"/>
<accession>A0A1R1LJB8</accession>
<keyword evidence="2" id="KW-1185">Reference proteome</keyword>
<name>A0A1R1LJB8_9MICC</name>
<comment type="caution">
    <text evidence="1">The sequence shown here is derived from an EMBL/GenBank/DDBJ whole genome shotgun (WGS) entry which is preliminary data.</text>
</comment>
<dbReference type="RefSeq" id="WP_076701733.1">
    <property type="nucleotide sequence ID" value="NZ_MRDE01000016.1"/>
</dbReference>
<dbReference type="EMBL" id="MRDE01000016">
    <property type="protein sequence ID" value="OMH27622.1"/>
    <property type="molecule type" value="Genomic_DNA"/>
</dbReference>
<evidence type="ECO:0000313" key="2">
    <source>
        <dbReference type="Proteomes" id="UP000187085"/>
    </source>
</evidence>
<dbReference type="Proteomes" id="UP000187085">
    <property type="component" value="Unassembled WGS sequence"/>
</dbReference>
<sequence length="92" mass="10108">MEITITRTGGFAGLRRQWVVTVDEPTAERLVREMGDGGHDVVLDGGPAERDRFSYVFVAGQHRMTVAESRLDGLWRDLVNRAREGAGPATPA</sequence>
<dbReference type="STRING" id="554083.BKD30_02940"/>